<keyword evidence="3" id="KW-1185">Reference proteome</keyword>
<name>A0A4V5ZQM5_9GAMM</name>
<dbReference type="InterPro" id="IPR027417">
    <property type="entry name" value="P-loop_NTPase"/>
</dbReference>
<dbReference type="AlphaFoldDB" id="A0A4V5ZQM5"/>
<dbReference type="Gene3D" id="1.25.40.10">
    <property type="entry name" value="Tetratricopeptide repeat domain"/>
    <property type="match status" value="1"/>
</dbReference>
<accession>A0A4V5ZQM5</accession>
<dbReference type="PANTHER" id="PTHR12788">
    <property type="entry name" value="PROTEIN-TYROSINE SULFOTRANSFERASE 2"/>
    <property type="match status" value="1"/>
</dbReference>
<evidence type="ECO:0000313" key="3">
    <source>
        <dbReference type="Proteomes" id="UP000308707"/>
    </source>
</evidence>
<comment type="caution">
    <text evidence="2">The sequence shown here is derived from an EMBL/GenBank/DDBJ whole genome shotgun (WGS) entry which is preliminary data.</text>
</comment>
<dbReference type="GO" id="GO:0008476">
    <property type="term" value="F:protein-tyrosine sulfotransferase activity"/>
    <property type="evidence" value="ECO:0007669"/>
    <property type="project" value="InterPro"/>
</dbReference>
<reference evidence="2 3" key="1">
    <citation type="submission" date="2019-04" db="EMBL/GenBank/DDBJ databases">
        <title>Reference strain of H23.</title>
        <authorList>
            <person name="Luo X."/>
        </authorList>
    </citation>
    <scope>NUCLEOTIDE SEQUENCE [LARGE SCALE GENOMIC DNA]</scope>
    <source>
        <strain evidence="2 3">H23</strain>
    </source>
</reference>
<dbReference type="SUPFAM" id="SSF52540">
    <property type="entry name" value="P-loop containing nucleoside triphosphate hydrolases"/>
    <property type="match status" value="1"/>
</dbReference>
<evidence type="ECO:0000256" key="1">
    <source>
        <dbReference type="ARBA" id="ARBA00022679"/>
    </source>
</evidence>
<dbReference type="OrthoDB" id="9766687at2"/>
<proteinExistence type="predicted"/>
<dbReference type="Gene3D" id="3.40.50.300">
    <property type="entry name" value="P-loop containing nucleotide triphosphate hydrolases"/>
    <property type="match status" value="1"/>
</dbReference>
<dbReference type="SUPFAM" id="SSF48452">
    <property type="entry name" value="TPR-like"/>
    <property type="match status" value="1"/>
</dbReference>
<evidence type="ECO:0000313" key="2">
    <source>
        <dbReference type="EMBL" id="TKR33373.1"/>
    </source>
</evidence>
<dbReference type="InterPro" id="IPR011990">
    <property type="entry name" value="TPR-like_helical_dom_sf"/>
</dbReference>
<dbReference type="PANTHER" id="PTHR12788:SF10">
    <property type="entry name" value="PROTEIN-TYROSINE SULFOTRANSFERASE"/>
    <property type="match status" value="1"/>
</dbReference>
<sequence>MLGRVRDPFEPQLRRARDLEIAGDLAAAHAIYESVLRAEPGRLYVRMRLSLLEQAFGHYRRSREHALAAADAVRSGRWSQIGSVTARLLAFDEGEALHGLIRAADWSSVEIARNSPLLAQQLYLTDRADMALDLIDAVFAKAADSEHLSYARANALRYTGRLDEATAEYERCLSLQPNYVHAHWALAYHQASDPPLSRIERIEKTQAALDPASPDQAYLHYALFKEYDAADDADSAWRHLMAGAQIKRRTLRYDSAAEQADFEAVMRSVDADFIHDPRSTLPNPDRVPIFVVGMPRTGTTLLERILGNQSRAAAGGELRDFNTALCLATDGFVPSSPTPAWLERLRAIDLAGVGDEYLRRTADRYAGGRYLIDKNPMNFAYAGHVAKALPQAKILCLRRNAMDACFSNLKELFTNAAYGYSYDQAELADHYARFSALCDHWQRAMPERFLTVDYEDLVSDPLSASDRIAGFCGLAFEPDSVDITRNRTAVATASSSQVRQPIHRRGVNAWRKYEAYLQPLQERLDRAASIGS</sequence>
<dbReference type="Proteomes" id="UP000308707">
    <property type="component" value="Unassembled WGS sequence"/>
</dbReference>
<keyword evidence="1" id="KW-0808">Transferase</keyword>
<dbReference type="InterPro" id="IPR026634">
    <property type="entry name" value="TPST-like"/>
</dbReference>
<gene>
    <name evidence="2" type="ORF">FCE95_03435</name>
</gene>
<dbReference type="Pfam" id="PF13469">
    <property type="entry name" value="Sulfotransfer_3"/>
    <property type="match status" value="1"/>
</dbReference>
<dbReference type="EMBL" id="SZUA01000001">
    <property type="protein sequence ID" value="TKR33373.1"/>
    <property type="molecule type" value="Genomic_DNA"/>
</dbReference>
<organism evidence="2 3">
    <name type="scientific">Luteimonas gilva</name>
    <dbReference type="NCBI Taxonomy" id="2572684"/>
    <lineage>
        <taxon>Bacteria</taxon>
        <taxon>Pseudomonadati</taxon>
        <taxon>Pseudomonadota</taxon>
        <taxon>Gammaproteobacteria</taxon>
        <taxon>Lysobacterales</taxon>
        <taxon>Lysobacteraceae</taxon>
        <taxon>Luteimonas</taxon>
    </lineage>
</organism>
<protein>
    <submittedName>
        <fullName evidence="2">Uncharacterized protein</fullName>
    </submittedName>
</protein>